<dbReference type="OrthoDB" id="2669721at2759"/>
<reference evidence="1 2" key="1">
    <citation type="journal article" date="2019" name="Nat. Ecol. Evol.">
        <title>Megaphylogeny resolves global patterns of mushroom evolution.</title>
        <authorList>
            <person name="Varga T."/>
            <person name="Krizsan K."/>
            <person name="Foldi C."/>
            <person name="Dima B."/>
            <person name="Sanchez-Garcia M."/>
            <person name="Sanchez-Ramirez S."/>
            <person name="Szollosi G.J."/>
            <person name="Szarkandi J.G."/>
            <person name="Papp V."/>
            <person name="Albert L."/>
            <person name="Andreopoulos W."/>
            <person name="Angelini C."/>
            <person name="Antonin V."/>
            <person name="Barry K.W."/>
            <person name="Bougher N.L."/>
            <person name="Buchanan P."/>
            <person name="Buyck B."/>
            <person name="Bense V."/>
            <person name="Catcheside P."/>
            <person name="Chovatia M."/>
            <person name="Cooper J."/>
            <person name="Damon W."/>
            <person name="Desjardin D."/>
            <person name="Finy P."/>
            <person name="Geml J."/>
            <person name="Haridas S."/>
            <person name="Hughes K."/>
            <person name="Justo A."/>
            <person name="Karasinski D."/>
            <person name="Kautmanova I."/>
            <person name="Kiss B."/>
            <person name="Kocsube S."/>
            <person name="Kotiranta H."/>
            <person name="LaButti K.M."/>
            <person name="Lechner B.E."/>
            <person name="Liimatainen K."/>
            <person name="Lipzen A."/>
            <person name="Lukacs Z."/>
            <person name="Mihaltcheva S."/>
            <person name="Morgado L.N."/>
            <person name="Niskanen T."/>
            <person name="Noordeloos M.E."/>
            <person name="Ohm R.A."/>
            <person name="Ortiz-Santana B."/>
            <person name="Ovrebo C."/>
            <person name="Racz N."/>
            <person name="Riley R."/>
            <person name="Savchenko A."/>
            <person name="Shiryaev A."/>
            <person name="Soop K."/>
            <person name="Spirin V."/>
            <person name="Szebenyi C."/>
            <person name="Tomsovsky M."/>
            <person name="Tulloss R.E."/>
            <person name="Uehling J."/>
            <person name="Grigoriev I.V."/>
            <person name="Vagvolgyi C."/>
            <person name="Papp T."/>
            <person name="Martin F.M."/>
            <person name="Miettinen O."/>
            <person name="Hibbett D.S."/>
            <person name="Nagy L.G."/>
        </authorList>
    </citation>
    <scope>NUCLEOTIDE SEQUENCE [LARGE SCALE GENOMIC DNA]</scope>
    <source>
        <strain evidence="1 2">CBS 962.96</strain>
    </source>
</reference>
<accession>A0A4S8KR35</accession>
<evidence type="ECO:0000313" key="2">
    <source>
        <dbReference type="Proteomes" id="UP000297245"/>
    </source>
</evidence>
<keyword evidence="2" id="KW-1185">Reference proteome</keyword>
<proteinExistence type="predicted"/>
<dbReference type="AlphaFoldDB" id="A0A4S8KR35"/>
<organism evidence="1 2">
    <name type="scientific">Dendrothele bispora (strain CBS 962.96)</name>
    <dbReference type="NCBI Taxonomy" id="1314807"/>
    <lineage>
        <taxon>Eukaryota</taxon>
        <taxon>Fungi</taxon>
        <taxon>Dikarya</taxon>
        <taxon>Basidiomycota</taxon>
        <taxon>Agaricomycotina</taxon>
        <taxon>Agaricomycetes</taxon>
        <taxon>Agaricomycetidae</taxon>
        <taxon>Agaricales</taxon>
        <taxon>Agaricales incertae sedis</taxon>
        <taxon>Dendrothele</taxon>
    </lineage>
</organism>
<name>A0A4S8KR35_DENBC</name>
<gene>
    <name evidence="1" type="ORF">K435DRAFT_888835</name>
</gene>
<dbReference type="Proteomes" id="UP000297245">
    <property type="component" value="Unassembled WGS sequence"/>
</dbReference>
<dbReference type="EMBL" id="ML180243">
    <property type="protein sequence ID" value="THU78202.1"/>
    <property type="molecule type" value="Genomic_DNA"/>
</dbReference>
<sequence length="885" mass="100185">MFAADAPNFVPRIDDIKIAYSFIRELKNASLDSEIEPLPPNLLSQLQNPPQEVLSVQDPDERLSLDLYLATTHASEATYTQACAAVMRRFPECKLLSYHRVKHLIENLSGISPIARDMCVNSCIGYTGPYTSLTHCPHCGQARYEPGHKKLSRKQFTTIPLTPQLQALWRTPEGAMNLQYRRKYTETVLSELQRESGVKVSPYRDFFDGSDCLSAVTEGKIKDDDMVVMLSVDGAQLYRNKASDCWIYIWVVLDHDPSVRYKVRHVLLGGFIPGPNKPKNLDSFMFTGLYHVSAVQRSGGFQIWDAAINRCFTSNIFVALASADGPAMACLNGCVGHHGHVHCRFYCPLVGRHKPGGPHYYPARQKPNNFAVEGCSHPDVDIGQVLSQFTSADAKKAYNRNLRFVVSSRNKTEYLSRRLETGIVNIFSGLHEDCILGVPTMFSGDCMHLPALNIPDLYINLWRSAFDCDSADDKSTWSWAVFRTISVWKAHGKDVVAATPYIPGSFDRPPRNPAEKISSGYKAWEFLLYFYGLGPCLLYNLLPFPYWIQYCKLVRGIRLLIQEEIHTCDILESNQCLTEASDKFETLYVQRRTDRLHFVRASVHAPSHMPHETLRIGPGIIYSQWTMERIIGYLTFDLRLHVNPFSNLAQVLITRSQENALKAMIPDLEPEKPKLPQGAEDIGNGFALRRAQDTVARSVTNAEAEAIRTYLFDHGIQKDDNGTHIDGNYQPLVQRWARVSLPNGQIARSRWKEDLKSINNIRMARNVKIQLAGKTEFVEIHFFISFGVGGNKFNLAVGSFYGPAHQELLCQSSGTYYSVQHFRDVDVRAFDIKNIESVVMMAPDPRYGTVFHDGSEVNRYYLMERPGLKIISKIGWEEQDEEGQV</sequence>
<evidence type="ECO:0000313" key="1">
    <source>
        <dbReference type="EMBL" id="THU78202.1"/>
    </source>
</evidence>
<protein>
    <submittedName>
        <fullName evidence="1">Uncharacterized protein</fullName>
    </submittedName>
</protein>